<evidence type="ECO:0000313" key="9">
    <source>
        <dbReference type="Proteomes" id="UP000549394"/>
    </source>
</evidence>
<dbReference type="GO" id="GO:0016020">
    <property type="term" value="C:membrane"/>
    <property type="evidence" value="ECO:0007669"/>
    <property type="project" value="UniProtKB-SubCell"/>
</dbReference>
<evidence type="ECO:0000256" key="6">
    <source>
        <dbReference type="SAM" id="Phobius"/>
    </source>
</evidence>
<reference evidence="8 9" key="1">
    <citation type="submission" date="2020-08" db="EMBL/GenBank/DDBJ databases">
        <authorList>
            <person name="Hejnol A."/>
        </authorList>
    </citation>
    <scope>NUCLEOTIDE SEQUENCE [LARGE SCALE GENOMIC DNA]</scope>
</reference>
<dbReference type="EMBL" id="CAJFCJ010000012">
    <property type="protein sequence ID" value="CAD5120119.1"/>
    <property type="molecule type" value="Genomic_DNA"/>
</dbReference>
<keyword evidence="4 6" id="KW-0472">Membrane</keyword>
<dbReference type="GO" id="GO:0050909">
    <property type="term" value="P:sensory perception of taste"/>
    <property type="evidence" value="ECO:0007669"/>
    <property type="project" value="InterPro"/>
</dbReference>
<keyword evidence="7" id="KW-0732">Signal</keyword>
<dbReference type="Pfam" id="PF08395">
    <property type="entry name" value="7tm_7"/>
    <property type="match status" value="1"/>
</dbReference>
<dbReference type="AlphaFoldDB" id="A0A7I8VWD6"/>
<dbReference type="OrthoDB" id="6478931at2759"/>
<evidence type="ECO:0000256" key="5">
    <source>
        <dbReference type="ARBA" id="ARBA00023170"/>
    </source>
</evidence>
<comment type="caution">
    <text evidence="8">The sequence shown here is derived from an EMBL/GenBank/DDBJ whole genome shotgun (WGS) entry which is preliminary data.</text>
</comment>
<dbReference type="PANTHER" id="PTHR21421">
    <property type="entry name" value="GUSTATORY RECEPTOR"/>
    <property type="match status" value="1"/>
</dbReference>
<evidence type="ECO:0000313" key="8">
    <source>
        <dbReference type="EMBL" id="CAD5120119.1"/>
    </source>
</evidence>
<evidence type="ECO:0000256" key="7">
    <source>
        <dbReference type="SAM" id="SignalP"/>
    </source>
</evidence>
<evidence type="ECO:0000256" key="1">
    <source>
        <dbReference type="ARBA" id="ARBA00004141"/>
    </source>
</evidence>
<organism evidence="8 9">
    <name type="scientific">Dimorphilus gyrociliatus</name>
    <dbReference type="NCBI Taxonomy" id="2664684"/>
    <lineage>
        <taxon>Eukaryota</taxon>
        <taxon>Metazoa</taxon>
        <taxon>Spiralia</taxon>
        <taxon>Lophotrochozoa</taxon>
        <taxon>Annelida</taxon>
        <taxon>Polychaeta</taxon>
        <taxon>Polychaeta incertae sedis</taxon>
        <taxon>Dinophilidae</taxon>
        <taxon>Dimorphilus</taxon>
    </lineage>
</organism>
<gene>
    <name evidence="8" type="ORF">DGYR_LOCUS8252</name>
</gene>
<dbReference type="GO" id="GO:0038023">
    <property type="term" value="F:signaling receptor activity"/>
    <property type="evidence" value="ECO:0007669"/>
    <property type="project" value="UniProtKB-ARBA"/>
</dbReference>
<sequence length="206" mass="23566">MVTVLPTVLYKLLCVLVADELEKFAKEFEDLVDDEGKFIGDLEIYRNRHIELCKLVESLDRVVSFITSSSFLSHITLLCIILYNVIYHKLNTEFTSLQLFWIFSIIIHMLTIGYHGGNIYVWAHHPIKSMLSLSLVYDGVDNDKLLQINMFMNKLTGTTIGVSAMGMFVVDPSALVTMFGVMITYFIILLQFRIGHKDFNCKCPLP</sequence>
<keyword evidence="2 6" id="KW-0812">Transmembrane</keyword>
<feature type="signal peptide" evidence="7">
    <location>
        <begin position="1"/>
        <end position="18"/>
    </location>
</feature>
<protein>
    <submittedName>
        <fullName evidence="8">DgyrCDS8696</fullName>
    </submittedName>
</protein>
<keyword evidence="9" id="KW-1185">Reference proteome</keyword>
<comment type="subcellular location">
    <subcellularLocation>
        <location evidence="1">Membrane</location>
        <topology evidence="1">Multi-pass membrane protein</topology>
    </subcellularLocation>
</comment>
<proteinExistence type="predicted"/>
<dbReference type="GO" id="GO:0051606">
    <property type="term" value="P:detection of stimulus"/>
    <property type="evidence" value="ECO:0007669"/>
    <property type="project" value="UniProtKB-ARBA"/>
</dbReference>
<evidence type="ECO:0000256" key="3">
    <source>
        <dbReference type="ARBA" id="ARBA00022989"/>
    </source>
</evidence>
<feature type="transmembrane region" description="Helical" evidence="6">
    <location>
        <begin position="99"/>
        <end position="123"/>
    </location>
</feature>
<keyword evidence="5" id="KW-0675">Receptor</keyword>
<evidence type="ECO:0000256" key="2">
    <source>
        <dbReference type="ARBA" id="ARBA00022692"/>
    </source>
</evidence>
<feature type="transmembrane region" description="Helical" evidence="6">
    <location>
        <begin position="173"/>
        <end position="192"/>
    </location>
</feature>
<evidence type="ECO:0000256" key="4">
    <source>
        <dbReference type="ARBA" id="ARBA00023136"/>
    </source>
</evidence>
<dbReference type="Proteomes" id="UP000549394">
    <property type="component" value="Unassembled WGS sequence"/>
</dbReference>
<name>A0A7I8VWD6_9ANNE</name>
<dbReference type="InterPro" id="IPR013604">
    <property type="entry name" value="7TM_chemorcpt"/>
</dbReference>
<feature type="chain" id="PRO_5029491972" evidence="7">
    <location>
        <begin position="19"/>
        <end position="206"/>
    </location>
</feature>
<keyword evidence="3 6" id="KW-1133">Transmembrane helix</keyword>
<accession>A0A7I8VWD6</accession>
<dbReference type="PANTHER" id="PTHR21421:SF29">
    <property type="entry name" value="GUSTATORY RECEPTOR 5A FOR TREHALOSE-RELATED"/>
    <property type="match status" value="1"/>
</dbReference>
<feature type="transmembrane region" description="Helical" evidence="6">
    <location>
        <begin position="65"/>
        <end position="87"/>
    </location>
</feature>